<dbReference type="PANTHER" id="PTHR12608:SF1">
    <property type="entry name" value="TRANSMEMBRANE PROTEIN 165"/>
    <property type="match status" value="1"/>
</dbReference>
<evidence type="ECO:0000256" key="3">
    <source>
        <dbReference type="ARBA" id="ARBA00022692"/>
    </source>
</evidence>
<dbReference type="PANTHER" id="PTHR12608">
    <property type="entry name" value="TRANSMEMBRANE PROTEIN HTP-1 RELATED"/>
    <property type="match status" value="1"/>
</dbReference>
<dbReference type="Proteomes" id="UP000251960">
    <property type="component" value="Chromosome 4"/>
</dbReference>
<comment type="similarity">
    <text evidence="2 6">Belongs to the GDT1 family.</text>
</comment>
<dbReference type="GO" id="GO:0016020">
    <property type="term" value="C:membrane"/>
    <property type="evidence" value="ECO:0007669"/>
    <property type="project" value="UniProtKB-SubCell"/>
</dbReference>
<dbReference type="AlphaFoldDB" id="A0A3L6F8B1"/>
<feature type="region of interest" description="Disordered" evidence="7">
    <location>
        <begin position="18"/>
        <end position="59"/>
    </location>
</feature>
<dbReference type="GO" id="GO:0046873">
    <property type="term" value="F:metal ion transmembrane transporter activity"/>
    <property type="evidence" value="ECO:0007669"/>
    <property type="project" value="InterPro"/>
</dbReference>
<gene>
    <name evidence="8" type="ORF">Zm00014a_015557</name>
</gene>
<feature type="transmembrane region" description="Helical" evidence="6">
    <location>
        <begin position="163"/>
        <end position="182"/>
    </location>
</feature>
<evidence type="ECO:0000256" key="6">
    <source>
        <dbReference type="RuleBase" id="RU365102"/>
    </source>
</evidence>
<feature type="transmembrane region" description="Helical" evidence="6">
    <location>
        <begin position="261"/>
        <end position="280"/>
    </location>
</feature>
<comment type="caution">
    <text evidence="8">The sequence shown here is derived from an EMBL/GenBank/DDBJ whole genome shotgun (WGS) entry which is preliminary data.</text>
</comment>
<dbReference type="InterPro" id="IPR001727">
    <property type="entry name" value="GDT1-like"/>
</dbReference>
<name>A0A3L6F8B1_MAIZE</name>
<evidence type="ECO:0000256" key="2">
    <source>
        <dbReference type="ARBA" id="ARBA00009190"/>
    </source>
</evidence>
<dbReference type="Pfam" id="PF01169">
    <property type="entry name" value="GDT1"/>
    <property type="match status" value="2"/>
</dbReference>
<proteinExistence type="inferred from homology"/>
<sequence>MANGLPCAATAPRATLSPSPIPVRFPRPQDAASTAHGSQGYRAPHELRSPPIPIPTQPTPDPFPSACVQGFTKSLAMTVLSEVGDKTFFAAAILAMRHPRKLVLAGCLTALIVMTALSASLGWVAPNLISRKWTHHVTTLLFFVFGIWSLWEGFKEDGYCSAVARQLTFCAMCFGLFVIDLAKRCNCHFRDSEELAEVEAELVGKLHYIMLFYALHFRLLIGKFHPIYRMMSLRVIKANLKIKLRPHVQANDDTKKQQRPFLMQFFSPIFIKAFSITFFGEWGDKSQIATIGLAADENPFGVVLGGIIAQALCTTAAVLGGKSLASQISEKMVELSSGVLFLLFGIMSLLSGPGEL</sequence>
<comment type="subcellular location">
    <subcellularLocation>
        <location evidence="1 6">Membrane</location>
        <topology evidence="1 6">Multi-pass membrane protein</topology>
    </subcellularLocation>
</comment>
<evidence type="ECO:0000313" key="8">
    <source>
        <dbReference type="EMBL" id="PWZ29407.1"/>
    </source>
</evidence>
<keyword evidence="4 6" id="KW-1133">Transmembrane helix</keyword>
<evidence type="ECO:0000256" key="7">
    <source>
        <dbReference type="SAM" id="MobiDB-lite"/>
    </source>
</evidence>
<evidence type="ECO:0000256" key="4">
    <source>
        <dbReference type="ARBA" id="ARBA00022989"/>
    </source>
</evidence>
<evidence type="ECO:0000256" key="1">
    <source>
        <dbReference type="ARBA" id="ARBA00004141"/>
    </source>
</evidence>
<feature type="transmembrane region" description="Helical" evidence="6">
    <location>
        <begin position="102"/>
        <end position="121"/>
    </location>
</feature>
<protein>
    <recommendedName>
        <fullName evidence="6">GDT1 family protein</fullName>
    </recommendedName>
</protein>
<reference evidence="8 9" key="1">
    <citation type="journal article" date="2018" name="Nat. Genet.">
        <title>Extensive intraspecific gene order and gene structural variations between Mo17 and other maize genomes.</title>
        <authorList>
            <person name="Sun S."/>
            <person name="Zhou Y."/>
            <person name="Chen J."/>
            <person name="Shi J."/>
            <person name="Zhao H."/>
            <person name="Zhao H."/>
            <person name="Song W."/>
            <person name="Zhang M."/>
            <person name="Cui Y."/>
            <person name="Dong X."/>
            <person name="Liu H."/>
            <person name="Ma X."/>
            <person name="Jiao Y."/>
            <person name="Wang B."/>
            <person name="Wei X."/>
            <person name="Stein J.C."/>
            <person name="Glaubitz J.C."/>
            <person name="Lu F."/>
            <person name="Yu G."/>
            <person name="Liang C."/>
            <person name="Fengler K."/>
            <person name="Li B."/>
            <person name="Rafalski A."/>
            <person name="Schnable P.S."/>
            <person name="Ware D.H."/>
            <person name="Buckler E.S."/>
            <person name="Lai J."/>
        </authorList>
    </citation>
    <scope>NUCLEOTIDE SEQUENCE [LARGE SCALE GENOMIC DNA]</scope>
    <source>
        <strain evidence="9">cv. Missouri 17</strain>
        <tissue evidence="8">Seedling</tissue>
    </source>
</reference>
<evidence type="ECO:0000313" key="9">
    <source>
        <dbReference type="Proteomes" id="UP000251960"/>
    </source>
</evidence>
<keyword evidence="3 6" id="KW-0812">Transmembrane</keyword>
<evidence type="ECO:0000256" key="5">
    <source>
        <dbReference type="ARBA" id="ARBA00023136"/>
    </source>
</evidence>
<dbReference type="EMBL" id="NCVQ01000005">
    <property type="protein sequence ID" value="PWZ29407.1"/>
    <property type="molecule type" value="Genomic_DNA"/>
</dbReference>
<organism evidence="8 9">
    <name type="scientific">Zea mays</name>
    <name type="common">Maize</name>
    <dbReference type="NCBI Taxonomy" id="4577"/>
    <lineage>
        <taxon>Eukaryota</taxon>
        <taxon>Viridiplantae</taxon>
        <taxon>Streptophyta</taxon>
        <taxon>Embryophyta</taxon>
        <taxon>Tracheophyta</taxon>
        <taxon>Spermatophyta</taxon>
        <taxon>Magnoliopsida</taxon>
        <taxon>Liliopsida</taxon>
        <taxon>Poales</taxon>
        <taxon>Poaceae</taxon>
        <taxon>PACMAD clade</taxon>
        <taxon>Panicoideae</taxon>
        <taxon>Andropogonodae</taxon>
        <taxon>Andropogoneae</taxon>
        <taxon>Tripsacinae</taxon>
        <taxon>Zea</taxon>
    </lineage>
</organism>
<feature type="compositionally biased region" description="Pro residues" evidence="7">
    <location>
        <begin position="50"/>
        <end position="59"/>
    </location>
</feature>
<accession>A0A3L6F8B1</accession>
<feature type="transmembrane region" description="Helical" evidence="6">
    <location>
        <begin position="133"/>
        <end position="151"/>
    </location>
</feature>
<keyword evidence="5 6" id="KW-0472">Membrane</keyword>
<feature type="transmembrane region" description="Helical" evidence="6">
    <location>
        <begin position="332"/>
        <end position="350"/>
    </location>
</feature>
<feature type="transmembrane region" description="Helical" evidence="6">
    <location>
        <begin position="202"/>
        <end position="221"/>
    </location>
</feature>
<feature type="transmembrane region" description="Helical" evidence="6">
    <location>
        <begin position="300"/>
        <end position="320"/>
    </location>
</feature>